<organism evidence="1 2">
    <name type="scientific">Phyllostomus discolor</name>
    <name type="common">pale spear-nosed bat</name>
    <dbReference type="NCBI Taxonomy" id="89673"/>
    <lineage>
        <taxon>Eukaryota</taxon>
        <taxon>Metazoa</taxon>
        <taxon>Chordata</taxon>
        <taxon>Craniata</taxon>
        <taxon>Vertebrata</taxon>
        <taxon>Euteleostomi</taxon>
        <taxon>Mammalia</taxon>
        <taxon>Eutheria</taxon>
        <taxon>Laurasiatheria</taxon>
        <taxon>Chiroptera</taxon>
        <taxon>Yangochiroptera</taxon>
        <taxon>Phyllostomidae</taxon>
        <taxon>Phyllostominae</taxon>
        <taxon>Phyllostomus</taxon>
    </lineage>
</organism>
<proteinExistence type="predicted"/>
<comment type="caution">
    <text evidence="1">The sequence shown here is derived from an EMBL/GenBank/DDBJ whole genome shotgun (WGS) entry which is preliminary data.</text>
</comment>
<dbReference type="AlphaFoldDB" id="A0A834ET71"/>
<evidence type="ECO:0000313" key="2">
    <source>
        <dbReference type="Proteomes" id="UP000664940"/>
    </source>
</evidence>
<gene>
    <name evidence="1" type="ORF">HJG60_009917</name>
</gene>
<sequence>MLCAQEVELCALVVGHPVRPARIPSDYGEGGLPATRFPSLCRLFPQLPSITHTSANELLLYHEVTICARLKPWKRKVRQGGGCTALRFPRTYTGNPRLAQEIDSFPLKKFTSNENVYVFKKIIGLVYLISC</sequence>
<evidence type="ECO:0000313" key="1">
    <source>
        <dbReference type="EMBL" id="KAF6125482.1"/>
    </source>
</evidence>
<accession>A0A834ET71</accession>
<dbReference type="EMBL" id="JABVXQ010000002">
    <property type="protein sequence ID" value="KAF6125482.1"/>
    <property type="molecule type" value="Genomic_DNA"/>
</dbReference>
<name>A0A834ET71_9CHIR</name>
<dbReference type="Proteomes" id="UP000664940">
    <property type="component" value="Unassembled WGS sequence"/>
</dbReference>
<reference evidence="1 2" key="1">
    <citation type="journal article" date="2020" name="Nature">
        <title>Six reference-quality genomes reveal evolution of bat adaptations.</title>
        <authorList>
            <person name="Jebb D."/>
            <person name="Huang Z."/>
            <person name="Pippel M."/>
            <person name="Hughes G.M."/>
            <person name="Lavrichenko K."/>
            <person name="Devanna P."/>
            <person name="Winkler S."/>
            <person name="Jermiin L.S."/>
            <person name="Skirmuntt E.C."/>
            <person name="Katzourakis A."/>
            <person name="Burkitt-Gray L."/>
            <person name="Ray D.A."/>
            <person name="Sullivan K.A.M."/>
            <person name="Roscito J.G."/>
            <person name="Kirilenko B.M."/>
            <person name="Davalos L.M."/>
            <person name="Corthals A.P."/>
            <person name="Power M.L."/>
            <person name="Jones G."/>
            <person name="Ransome R.D."/>
            <person name="Dechmann D.K.N."/>
            <person name="Locatelli A.G."/>
            <person name="Puechmaille S.J."/>
            <person name="Fedrigo O."/>
            <person name="Jarvis E.D."/>
            <person name="Hiller M."/>
            <person name="Vernes S.C."/>
            <person name="Myers E.W."/>
            <person name="Teeling E.C."/>
        </authorList>
    </citation>
    <scope>NUCLEOTIDE SEQUENCE [LARGE SCALE GENOMIC DNA]</scope>
    <source>
        <strain evidence="1">Bat1K_MPI-CBG_1</strain>
    </source>
</reference>
<protein>
    <submittedName>
        <fullName evidence="1">Uncharacterized protein</fullName>
    </submittedName>
</protein>